<dbReference type="Proteomes" id="UP000589292">
    <property type="component" value="Unassembled WGS sequence"/>
</dbReference>
<evidence type="ECO:0000313" key="3">
    <source>
        <dbReference type="Proteomes" id="UP000589292"/>
    </source>
</evidence>
<evidence type="ECO:0000256" key="1">
    <source>
        <dbReference type="SAM" id="SignalP"/>
    </source>
</evidence>
<gene>
    <name evidence="2" type="ORF">FG486_12055</name>
</gene>
<name>A0A7V8REP7_9SPHN</name>
<dbReference type="AlphaFoldDB" id="A0A7V8REP7"/>
<evidence type="ECO:0000313" key="2">
    <source>
        <dbReference type="EMBL" id="MBA1375073.1"/>
    </source>
</evidence>
<dbReference type="EMBL" id="VDES01000002">
    <property type="protein sequence ID" value="MBA1375073.1"/>
    <property type="molecule type" value="Genomic_DNA"/>
</dbReference>
<reference evidence="2 3" key="1">
    <citation type="journal article" date="1994" name="Int. J. Syst. Bacteriol.">
        <title>Phylogenetic positions of novel aerobic, bacteriochlorophyll a-containing bacteria and description of Roseococcus thiosulfatophilus gen. nov., sp. nov., Erythromicrobium ramosum gen. nov., sp. nov., and Erythrobacter litoralis sp. nov.</title>
        <authorList>
            <person name="Yurkov V."/>
            <person name="Stackebrandt E."/>
            <person name="Holmes A."/>
            <person name="Fuerst J.A."/>
            <person name="Hugenholtz P."/>
            <person name="Golecki J."/>
            <person name="Gad'on N."/>
            <person name="Gorlenko V.M."/>
            <person name="Kompantseva E.I."/>
            <person name="Drews G."/>
        </authorList>
    </citation>
    <scope>NUCLEOTIDE SEQUENCE [LARGE SCALE GENOMIC DNA]</scope>
    <source>
        <strain evidence="2 3">KR-99</strain>
    </source>
</reference>
<sequence length="130" mass="13615">MKSVITALLIVVLATSGTPALAGPAKVYRPDPSKKQISNGALVSTLIPARDGAGIARTRSQGGGAQYIPQTILNPNSNDQRIAGVPCQTDLHIGGNENNMPALTRQNGSVYVERLEVIETRPCLGAARGR</sequence>
<accession>A0A7V8REP7</accession>
<keyword evidence="1" id="KW-0732">Signal</keyword>
<feature type="chain" id="PRO_5031137002" evidence="1">
    <location>
        <begin position="23"/>
        <end position="130"/>
    </location>
</feature>
<feature type="signal peptide" evidence="1">
    <location>
        <begin position="1"/>
        <end position="22"/>
    </location>
</feature>
<organism evidence="2 3">
    <name type="scientific">Sphingomonas ursincola</name>
    <dbReference type="NCBI Taxonomy" id="56361"/>
    <lineage>
        <taxon>Bacteria</taxon>
        <taxon>Pseudomonadati</taxon>
        <taxon>Pseudomonadota</taxon>
        <taxon>Alphaproteobacteria</taxon>
        <taxon>Sphingomonadales</taxon>
        <taxon>Sphingomonadaceae</taxon>
        <taxon>Sphingomonas</taxon>
    </lineage>
</organism>
<keyword evidence="3" id="KW-1185">Reference proteome</keyword>
<proteinExistence type="predicted"/>
<protein>
    <submittedName>
        <fullName evidence="2">Uncharacterized protein</fullName>
    </submittedName>
</protein>
<dbReference type="RefSeq" id="WP_181267658.1">
    <property type="nucleotide sequence ID" value="NZ_BAAAGB010000001.1"/>
</dbReference>
<comment type="caution">
    <text evidence="2">The sequence shown here is derived from an EMBL/GenBank/DDBJ whole genome shotgun (WGS) entry which is preliminary data.</text>
</comment>